<dbReference type="RefSeq" id="WP_179813302.1">
    <property type="nucleotide sequence ID" value="NZ_JACBZD010000001.1"/>
</dbReference>
<dbReference type="GO" id="GO:0003700">
    <property type="term" value="F:DNA-binding transcription factor activity"/>
    <property type="evidence" value="ECO:0007669"/>
    <property type="project" value="TreeGrafter"/>
</dbReference>
<dbReference type="InterPro" id="IPR046335">
    <property type="entry name" value="LacI/GalR-like_sensor"/>
</dbReference>
<evidence type="ECO:0000256" key="1">
    <source>
        <dbReference type="ARBA" id="ARBA00023015"/>
    </source>
</evidence>
<dbReference type="PROSITE" id="PS50943">
    <property type="entry name" value="HTH_CROC1"/>
    <property type="match status" value="1"/>
</dbReference>
<gene>
    <name evidence="6" type="ORF">FHU37_001350</name>
</gene>
<keyword evidence="3" id="KW-0804">Transcription</keyword>
<sequence length="335" mass="35636">MVTIADVARAAGVAPSTVSYVLNGKRSISEPTRKRVLESVRQLGYQPHTGARALASNRSDTIALVLPLRAGMDLLVLMQFAVSVVTTARAYDQHVLLVTADEGAAGLERLAAGSTVDGLIVMDVEVEDARVPALRALPCPSVLIGFPRDSEGLTCVDLDFRRAGALCVEHLAEQGHRHIALLGAPQAVYNRATGFAQGTLTGFQEAVKQHDLTAWDVPCEQGYDAVRETVERLLRQDPELTGFVIHNEAAVGPLLEALRAHGKSVPEDVSVVAICPDEVAERSSPPLTSVLVPAGESARRAVTLLMEKRSGTQVPQATLLTPWLTVRGSTGPAPV</sequence>
<evidence type="ECO:0000313" key="7">
    <source>
        <dbReference type="Proteomes" id="UP000567795"/>
    </source>
</evidence>
<dbReference type="EMBL" id="JACBZD010000001">
    <property type="protein sequence ID" value="NYI04407.1"/>
    <property type="molecule type" value="Genomic_DNA"/>
</dbReference>
<keyword evidence="1" id="KW-0805">Transcription regulation</keyword>
<dbReference type="AlphaFoldDB" id="A0A852ZSD9"/>
<evidence type="ECO:0000259" key="5">
    <source>
        <dbReference type="PROSITE" id="PS50943"/>
    </source>
</evidence>
<dbReference type="SUPFAM" id="SSF47413">
    <property type="entry name" value="lambda repressor-like DNA-binding domains"/>
    <property type="match status" value="1"/>
</dbReference>
<keyword evidence="2 6" id="KW-0238">DNA-binding</keyword>
<dbReference type="Gene3D" id="3.40.50.2300">
    <property type="match status" value="2"/>
</dbReference>
<dbReference type="Pfam" id="PF00356">
    <property type="entry name" value="LacI"/>
    <property type="match status" value="1"/>
</dbReference>
<dbReference type="Gene3D" id="1.10.260.40">
    <property type="entry name" value="lambda repressor-like DNA-binding domains"/>
    <property type="match status" value="1"/>
</dbReference>
<feature type="domain" description="HTH lacI-type" evidence="4">
    <location>
        <begin position="2"/>
        <end position="56"/>
    </location>
</feature>
<dbReference type="Pfam" id="PF13377">
    <property type="entry name" value="Peripla_BP_3"/>
    <property type="match status" value="1"/>
</dbReference>
<dbReference type="SUPFAM" id="SSF53822">
    <property type="entry name" value="Periplasmic binding protein-like I"/>
    <property type="match status" value="1"/>
</dbReference>
<dbReference type="InterPro" id="IPR028082">
    <property type="entry name" value="Peripla_BP_I"/>
</dbReference>
<dbReference type="PANTHER" id="PTHR30146:SF153">
    <property type="entry name" value="LACTOSE OPERON REPRESSOR"/>
    <property type="match status" value="1"/>
</dbReference>
<dbReference type="PANTHER" id="PTHR30146">
    <property type="entry name" value="LACI-RELATED TRANSCRIPTIONAL REPRESSOR"/>
    <property type="match status" value="1"/>
</dbReference>
<evidence type="ECO:0000313" key="6">
    <source>
        <dbReference type="EMBL" id="NYI04407.1"/>
    </source>
</evidence>
<dbReference type="CDD" id="cd06267">
    <property type="entry name" value="PBP1_LacI_sugar_binding-like"/>
    <property type="match status" value="1"/>
</dbReference>
<evidence type="ECO:0000256" key="2">
    <source>
        <dbReference type="ARBA" id="ARBA00023125"/>
    </source>
</evidence>
<evidence type="ECO:0000256" key="3">
    <source>
        <dbReference type="ARBA" id="ARBA00023163"/>
    </source>
</evidence>
<comment type="caution">
    <text evidence="6">The sequence shown here is derived from an EMBL/GenBank/DDBJ whole genome shotgun (WGS) entry which is preliminary data.</text>
</comment>
<protein>
    <submittedName>
        <fullName evidence="6">DNA-binding LacI/PurR family transcriptional regulator</fullName>
    </submittedName>
</protein>
<organism evidence="6 7">
    <name type="scientific">Allostreptomyces psammosilenae</name>
    <dbReference type="NCBI Taxonomy" id="1892865"/>
    <lineage>
        <taxon>Bacteria</taxon>
        <taxon>Bacillati</taxon>
        <taxon>Actinomycetota</taxon>
        <taxon>Actinomycetes</taxon>
        <taxon>Kitasatosporales</taxon>
        <taxon>Streptomycetaceae</taxon>
        <taxon>Allostreptomyces</taxon>
    </lineage>
</organism>
<name>A0A852ZSD9_9ACTN</name>
<dbReference type="InterPro" id="IPR010982">
    <property type="entry name" value="Lambda_DNA-bd_dom_sf"/>
</dbReference>
<dbReference type="InterPro" id="IPR000843">
    <property type="entry name" value="HTH_LacI"/>
</dbReference>
<reference evidence="6 7" key="1">
    <citation type="submission" date="2020-07" db="EMBL/GenBank/DDBJ databases">
        <title>Sequencing the genomes of 1000 actinobacteria strains.</title>
        <authorList>
            <person name="Klenk H.-P."/>
        </authorList>
    </citation>
    <scope>NUCLEOTIDE SEQUENCE [LARGE SCALE GENOMIC DNA]</scope>
    <source>
        <strain evidence="6 7">DSM 42178</strain>
    </source>
</reference>
<dbReference type="GO" id="GO:0000976">
    <property type="term" value="F:transcription cis-regulatory region binding"/>
    <property type="evidence" value="ECO:0007669"/>
    <property type="project" value="TreeGrafter"/>
</dbReference>
<feature type="domain" description="HTH cro/C1-type" evidence="5">
    <location>
        <begin position="3"/>
        <end position="29"/>
    </location>
</feature>
<dbReference type="CDD" id="cd01392">
    <property type="entry name" value="HTH_LacI"/>
    <property type="match status" value="1"/>
</dbReference>
<evidence type="ECO:0000259" key="4">
    <source>
        <dbReference type="PROSITE" id="PS50932"/>
    </source>
</evidence>
<accession>A0A852ZSD9</accession>
<keyword evidence="7" id="KW-1185">Reference proteome</keyword>
<dbReference type="SMART" id="SM00354">
    <property type="entry name" value="HTH_LACI"/>
    <property type="match status" value="1"/>
</dbReference>
<proteinExistence type="predicted"/>
<dbReference type="PROSITE" id="PS50932">
    <property type="entry name" value="HTH_LACI_2"/>
    <property type="match status" value="1"/>
</dbReference>
<dbReference type="InterPro" id="IPR001387">
    <property type="entry name" value="Cro/C1-type_HTH"/>
</dbReference>
<dbReference type="Proteomes" id="UP000567795">
    <property type="component" value="Unassembled WGS sequence"/>
</dbReference>